<dbReference type="RefSeq" id="WP_425309222.1">
    <property type="nucleotide sequence ID" value="NZ_CP154795.1"/>
</dbReference>
<feature type="region of interest" description="Disordered" evidence="2">
    <location>
        <begin position="22"/>
        <end position="43"/>
    </location>
</feature>
<dbReference type="InterPro" id="IPR052169">
    <property type="entry name" value="CW_Biosynth-Accessory"/>
</dbReference>
<dbReference type="SMART" id="SM00854">
    <property type="entry name" value="PGA_cap"/>
    <property type="match status" value="1"/>
</dbReference>
<dbReference type="PANTHER" id="PTHR33393">
    <property type="entry name" value="POLYGLUTAMINE SYNTHESIS ACCESSORY PROTEIN RV0574C-RELATED"/>
    <property type="match status" value="1"/>
</dbReference>
<dbReference type="SUPFAM" id="SSF56300">
    <property type="entry name" value="Metallo-dependent phosphatases"/>
    <property type="match status" value="1"/>
</dbReference>
<keyword evidence="6" id="KW-1185">Reference proteome</keyword>
<feature type="region of interest" description="Disordered" evidence="2">
    <location>
        <begin position="291"/>
        <end position="310"/>
    </location>
</feature>
<sequence length="460" mass="48422">MRGAWIPGLLVVFLAACTGGTAPAPEPSASSSAPRPSVAPTTPSATVPLVLAVHHSRGAVEIAAGTLDDLQEGRIRDWADLGQPGGALSVATGSPAEALEAVTRDRNTIAVVPATSIDERVRVAEVDGVHPLRNPQDYPVRIAAGKLPVVTTITITGDIMLGRRVGRAYAGNPRAPFEPFAERLAGADLTLGNFEATLSNNGRATQGGDSFHAAPAMLEGLHRAGFDGVSLANNHLGDYGDRAMLETFEGFDSAGLAYFGAGPDLQRARAPWIAEHDGVRIAFLGTESIGETPAAGDARPGTNRLDMPPRTGPLDRAALDRIAGDIAAAAEAADVVIVIPHWGAQYTHQPEDSQRLAATRFAEAGDDLVIGGHPHWVQGWEAIGDTTVVHSLGNFVFDMQFSRQVQEGIFVEIVLWGDRVVAVEPVPYVIRDHIPRPAGEQDAARILAEFRSTSTGPYAG</sequence>
<dbReference type="Pfam" id="PF09587">
    <property type="entry name" value="PGA_cap"/>
    <property type="match status" value="1"/>
</dbReference>
<evidence type="ECO:0000256" key="2">
    <source>
        <dbReference type="SAM" id="MobiDB-lite"/>
    </source>
</evidence>
<keyword evidence="3" id="KW-0732">Signal</keyword>
<dbReference type="EMBL" id="CP154795">
    <property type="protein sequence ID" value="XAN07764.1"/>
    <property type="molecule type" value="Genomic_DNA"/>
</dbReference>
<reference evidence="5 6" key="1">
    <citation type="submission" date="2024-04" db="EMBL/GenBank/DDBJ databases">
        <title>Isolation of an actinomycete strain from pig manure.</title>
        <authorList>
            <person name="Gong T."/>
            <person name="Yu Z."/>
            <person name="An M."/>
            <person name="Wei C."/>
            <person name="Yang W."/>
            <person name="Liu L."/>
        </authorList>
    </citation>
    <scope>NUCLEOTIDE SEQUENCE [LARGE SCALE GENOMIC DNA]</scope>
    <source>
        <strain evidence="5 6">ZF39</strain>
    </source>
</reference>
<name>A0ABZ3FRP5_9ACTN</name>
<dbReference type="GO" id="GO:0016787">
    <property type="term" value="F:hydrolase activity"/>
    <property type="evidence" value="ECO:0007669"/>
    <property type="project" value="UniProtKB-KW"/>
</dbReference>
<dbReference type="Gene3D" id="3.60.21.10">
    <property type="match status" value="1"/>
</dbReference>
<protein>
    <submittedName>
        <fullName evidence="5">CapA family protein</fullName>
        <ecNumber evidence="5">3.1.-.-</ecNumber>
    </submittedName>
</protein>
<keyword evidence="5" id="KW-0378">Hydrolase</keyword>
<dbReference type="CDD" id="cd07381">
    <property type="entry name" value="MPP_CapA"/>
    <property type="match status" value="1"/>
</dbReference>
<proteinExistence type="inferred from homology"/>
<feature type="domain" description="Capsule synthesis protein CapA" evidence="4">
    <location>
        <begin position="152"/>
        <end position="399"/>
    </location>
</feature>
<dbReference type="PANTHER" id="PTHR33393:SF13">
    <property type="entry name" value="PGA BIOSYNTHESIS PROTEIN CAPA"/>
    <property type="match status" value="1"/>
</dbReference>
<evidence type="ECO:0000256" key="3">
    <source>
        <dbReference type="SAM" id="SignalP"/>
    </source>
</evidence>
<feature type="signal peptide" evidence="3">
    <location>
        <begin position="1"/>
        <end position="24"/>
    </location>
</feature>
<dbReference type="InterPro" id="IPR019079">
    <property type="entry name" value="Capsule_synth_CapA"/>
</dbReference>
<evidence type="ECO:0000256" key="1">
    <source>
        <dbReference type="ARBA" id="ARBA00005662"/>
    </source>
</evidence>
<feature type="chain" id="PRO_5047353806" evidence="3">
    <location>
        <begin position="25"/>
        <end position="460"/>
    </location>
</feature>
<gene>
    <name evidence="5" type="ORF">AADG42_10765</name>
</gene>
<dbReference type="EC" id="3.1.-.-" evidence="5"/>
<evidence type="ECO:0000259" key="4">
    <source>
        <dbReference type="SMART" id="SM00854"/>
    </source>
</evidence>
<accession>A0ABZ3FRP5</accession>
<organism evidence="5 6">
    <name type="scientific">Ammonicoccus fulvus</name>
    <dbReference type="NCBI Taxonomy" id="3138240"/>
    <lineage>
        <taxon>Bacteria</taxon>
        <taxon>Bacillati</taxon>
        <taxon>Actinomycetota</taxon>
        <taxon>Actinomycetes</taxon>
        <taxon>Propionibacteriales</taxon>
        <taxon>Propionibacteriaceae</taxon>
        <taxon>Ammonicoccus</taxon>
    </lineage>
</organism>
<dbReference type="Proteomes" id="UP001442841">
    <property type="component" value="Chromosome"/>
</dbReference>
<comment type="similarity">
    <text evidence="1">Belongs to the CapA family.</text>
</comment>
<dbReference type="PROSITE" id="PS51257">
    <property type="entry name" value="PROKAR_LIPOPROTEIN"/>
    <property type="match status" value="1"/>
</dbReference>
<evidence type="ECO:0000313" key="5">
    <source>
        <dbReference type="EMBL" id="XAN07764.1"/>
    </source>
</evidence>
<evidence type="ECO:0000313" key="6">
    <source>
        <dbReference type="Proteomes" id="UP001442841"/>
    </source>
</evidence>
<dbReference type="InterPro" id="IPR029052">
    <property type="entry name" value="Metallo-depent_PP-like"/>
</dbReference>